<dbReference type="InterPro" id="IPR014919">
    <property type="entry name" value="XisH"/>
</dbReference>
<dbReference type="SUPFAM" id="SSF52980">
    <property type="entry name" value="Restriction endonuclease-like"/>
    <property type="match status" value="1"/>
</dbReference>
<dbReference type="InterPro" id="IPR011335">
    <property type="entry name" value="Restrct_endonuc-II-like"/>
</dbReference>
<organism evidence="1 2">
    <name type="scientific">Dolichospermum planctonicum</name>
    <dbReference type="NCBI Taxonomy" id="136072"/>
    <lineage>
        <taxon>Bacteria</taxon>
        <taxon>Bacillati</taxon>
        <taxon>Cyanobacteriota</taxon>
        <taxon>Cyanophyceae</taxon>
        <taxon>Nostocales</taxon>
        <taxon>Aphanizomenonaceae</taxon>
        <taxon>Dolichospermum</taxon>
    </lineage>
</organism>
<accession>A0A480AFF9</accession>
<name>A0A480AFF9_9CYAN</name>
<dbReference type="GO" id="GO:0003676">
    <property type="term" value="F:nucleic acid binding"/>
    <property type="evidence" value="ECO:0007669"/>
    <property type="project" value="InterPro"/>
</dbReference>
<reference evidence="2" key="1">
    <citation type="submission" date="2019-02" db="EMBL/GenBank/DDBJ databases">
        <title>Draft genome sequence of Dolichospermum planctonicum NIES-80.</title>
        <authorList>
            <person name="Yamaguchi H."/>
            <person name="Suzuki S."/>
            <person name="Kawachi M."/>
        </authorList>
    </citation>
    <scope>NUCLEOTIDE SEQUENCE [LARGE SCALE GENOMIC DNA]</scope>
    <source>
        <strain evidence="2">NIES-80</strain>
    </source>
</reference>
<comment type="caution">
    <text evidence="1">The sequence shown here is derived from an EMBL/GenBank/DDBJ whole genome shotgun (WGS) entry which is preliminary data.</text>
</comment>
<dbReference type="InterPro" id="IPR011856">
    <property type="entry name" value="tRNA_endonuc-like_dom_sf"/>
</dbReference>
<dbReference type="EMBL" id="BJCF01000014">
    <property type="protein sequence ID" value="GCL41968.1"/>
    <property type="molecule type" value="Genomic_DNA"/>
</dbReference>
<sequence>MPAKDIFHDAVRIGLEKDGWVITDDPLRIEVGDVEMYIDLGAEQVLAAEREGEKIAVEIKSFIGTSNISQYHDL</sequence>
<dbReference type="Pfam" id="PF08814">
    <property type="entry name" value="XisH"/>
    <property type="match status" value="1"/>
</dbReference>
<evidence type="ECO:0000313" key="1">
    <source>
        <dbReference type="EMBL" id="GCL41968.1"/>
    </source>
</evidence>
<dbReference type="Gene3D" id="3.40.1350.10">
    <property type="match status" value="1"/>
</dbReference>
<dbReference type="AlphaFoldDB" id="A0A480AFF9"/>
<protein>
    <submittedName>
        <fullName evidence="1">FdxN element excision controlling factor protein</fullName>
    </submittedName>
</protein>
<gene>
    <name evidence="1" type="primary">xisH2_2</name>
    <name evidence="1" type="ORF">NIES80_16690</name>
</gene>
<dbReference type="Proteomes" id="UP000299367">
    <property type="component" value="Unassembled WGS sequence"/>
</dbReference>
<evidence type="ECO:0000313" key="2">
    <source>
        <dbReference type="Proteomes" id="UP000299367"/>
    </source>
</evidence>
<proteinExistence type="predicted"/>